<evidence type="ECO:0000313" key="2">
    <source>
        <dbReference type="EMBL" id="AKF10182.1"/>
    </source>
</evidence>
<dbReference type="Gene3D" id="1.20.1050.10">
    <property type="match status" value="1"/>
</dbReference>
<dbReference type="SUPFAM" id="SSF47616">
    <property type="entry name" value="GST C-terminal domain-like"/>
    <property type="match status" value="1"/>
</dbReference>
<dbReference type="Pfam" id="PF00043">
    <property type="entry name" value="GST_C"/>
    <property type="match status" value="1"/>
</dbReference>
<dbReference type="InterPro" id="IPR004045">
    <property type="entry name" value="Glutathione_S-Trfase_N"/>
</dbReference>
<dbReference type="SUPFAM" id="SSF52833">
    <property type="entry name" value="Thioredoxin-like"/>
    <property type="match status" value="1"/>
</dbReference>
<dbReference type="Proteomes" id="UP000034883">
    <property type="component" value="Chromosome"/>
</dbReference>
<name>A0A0F6YME4_9BACT</name>
<keyword evidence="3" id="KW-1185">Reference proteome</keyword>
<reference evidence="2 3" key="1">
    <citation type="submission" date="2015-03" db="EMBL/GenBank/DDBJ databases">
        <title>Genome assembly of Sandaracinus amylolyticus DSM 53668.</title>
        <authorList>
            <person name="Sharma G."/>
            <person name="Subramanian S."/>
        </authorList>
    </citation>
    <scope>NUCLEOTIDE SEQUENCE [LARGE SCALE GENOMIC DNA]</scope>
    <source>
        <strain evidence="2 3">DSM 53668</strain>
    </source>
</reference>
<dbReference type="KEGG" id="samy:DB32_007331"/>
<feature type="domain" description="GST N-terminal" evidence="1">
    <location>
        <begin position="33"/>
        <end position="111"/>
    </location>
</feature>
<protein>
    <recommendedName>
        <fullName evidence="1">GST N-terminal domain-containing protein</fullName>
    </recommendedName>
</protein>
<gene>
    <name evidence="2" type="ORF">DB32_007331</name>
</gene>
<dbReference type="PROSITE" id="PS50404">
    <property type="entry name" value="GST_NTER"/>
    <property type="match status" value="1"/>
</dbReference>
<dbReference type="AlphaFoldDB" id="A0A0F6YME4"/>
<dbReference type="InterPro" id="IPR036249">
    <property type="entry name" value="Thioredoxin-like_sf"/>
</dbReference>
<dbReference type="InterPro" id="IPR004046">
    <property type="entry name" value="GST_C"/>
</dbReference>
<dbReference type="STRING" id="927083.DB32_007331"/>
<evidence type="ECO:0000313" key="3">
    <source>
        <dbReference type="Proteomes" id="UP000034883"/>
    </source>
</evidence>
<organism evidence="2 3">
    <name type="scientific">Sandaracinus amylolyticus</name>
    <dbReference type="NCBI Taxonomy" id="927083"/>
    <lineage>
        <taxon>Bacteria</taxon>
        <taxon>Pseudomonadati</taxon>
        <taxon>Myxococcota</taxon>
        <taxon>Polyangia</taxon>
        <taxon>Polyangiales</taxon>
        <taxon>Sandaracinaceae</taxon>
        <taxon>Sandaracinus</taxon>
    </lineage>
</organism>
<dbReference type="CDD" id="cd00570">
    <property type="entry name" value="GST_N_family"/>
    <property type="match status" value="1"/>
</dbReference>
<dbReference type="EMBL" id="CP011125">
    <property type="protein sequence ID" value="AKF10182.1"/>
    <property type="molecule type" value="Genomic_DNA"/>
</dbReference>
<dbReference type="InterPro" id="IPR036282">
    <property type="entry name" value="Glutathione-S-Trfase_C_sf"/>
</dbReference>
<dbReference type="PROSITE" id="PS51354">
    <property type="entry name" value="GLUTAREDOXIN_2"/>
    <property type="match status" value="1"/>
</dbReference>
<sequence length="252" mass="27827">MSERPLDLVSGGRFVVPSADLAARIARGRVPRMTIELYRFAYSCYARKVQAALELARVPFTIVDVPYLDRDVMTKVAPGYPMVPVLRHGSDVITGSREILEALVQREPAIAALVPEGREAVVWAYHDFADSTLETPMFQAATPGIRARFATHNERLFFTFIKERRWGAGCVERWARERDELLESARTMLAPTRASLRRHAFVAGDAPTLADASLYGHVAMLAYADRALVAALGEEIVAFTARMQALGVAPPA</sequence>
<dbReference type="Pfam" id="PF13417">
    <property type="entry name" value="GST_N_3"/>
    <property type="match status" value="1"/>
</dbReference>
<accession>A0A0F6YME4</accession>
<evidence type="ECO:0000259" key="1">
    <source>
        <dbReference type="PROSITE" id="PS50404"/>
    </source>
</evidence>
<proteinExistence type="predicted"/>
<dbReference type="Gene3D" id="3.40.30.10">
    <property type="entry name" value="Glutaredoxin"/>
    <property type="match status" value="1"/>
</dbReference>